<feature type="transmembrane region" description="Helical" evidence="9">
    <location>
        <begin position="128"/>
        <end position="153"/>
    </location>
</feature>
<dbReference type="RefSeq" id="WP_256000459.1">
    <property type="nucleotide sequence ID" value="NZ_JAGPYW010000002.1"/>
</dbReference>
<evidence type="ECO:0000256" key="3">
    <source>
        <dbReference type="ARBA" id="ARBA00022475"/>
    </source>
</evidence>
<name>A0ABD4TQ76_9CORY</name>
<dbReference type="Pfam" id="PF00005">
    <property type="entry name" value="ABC_tran"/>
    <property type="match status" value="1"/>
</dbReference>
<dbReference type="PROSITE" id="PS50928">
    <property type="entry name" value="ABC_TM1"/>
    <property type="match status" value="1"/>
</dbReference>
<keyword evidence="5" id="KW-0547">Nucleotide-binding</keyword>
<comment type="subcellular location">
    <subcellularLocation>
        <location evidence="1 9">Cell membrane</location>
        <topology evidence="1 9">Multi-pass membrane protein</topology>
    </subcellularLocation>
</comment>
<dbReference type="GO" id="GO:0005886">
    <property type="term" value="C:plasma membrane"/>
    <property type="evidence" value="ECO:0007669"/>
    <property type="project" value="UniProtKB-SubCell"/>
</dbReference>
<evidence type="ECO:0000256" key="9">
    <source>
        <dbReference type="RuleBase" id="RU363032"/>
    </source>
</evidence>
<dbReference type="PROSITE" id="PS50893">
    <property type="entry name" value="ABC_TRANSPORTER_2"/>
    <property type="match status" value="1"/>
</dbReference>
<feature type="domain" description="ABC transporter" evidence="10">
    <location>
        <begin position="280"/>
        <end position="508"/>
    </location>
</feature>
<organism evidence="12 13">
    <name type="scientific">Corynebacterium pseudogenitalium</name>
    <dbReference type="NCBI Taxonomy" id="38303"/>
    <lineage>
        <taxon>Bacteria</taxon>
        <taxon>Bacillati</taxon>
        <taxon>Actinomycetota</taxon>
        <taxon>Actinomycetes</taxon>
        <taxon>Mycobacteriales</taxon>
        <taxon>Corynebacteriaceae</taxon>
        <taxon>Corynebacterium</taxon>
    </lineage>
</organism>
<dbReference type="Gene3D" id="1.10.3720.10">
    <property type="entry name" value="MetI-like"/>
    <property type="match status" value="1"/>
</dbReference>
<keyword evidence="7 9" id="KW-1133">Transmembrane helix</keyword>
<keyword evidence="2 9" id="KW-0813">Transport</keyword>
<evidence type="ECO:0000259" key="11">
    <source>
        <dbReference type="PROSITE" id="PS50928"/>
    </source>
</evidence>
<dbReference type="SUPFAM" id="SSF50331">
    <property type="entry name" value="MOP-like"/>
    <property type="match status" value="1"/>
</dbReference>
<evidence type="ECO:0000256" key="8">
    <source>
        <dbReference type="ARBA" id="ARBA00023136"/>
    </source>
</evidence>
<evidence type="ECO:0000313" key="13">
    <source>
        <dbReference type="Proteomes" id="UP001205080"/>
    </source>
</evidence>
<evidence type="ECO:0000313" key="12">
    <source>
        <dbReference type="EMBL" id="MCQ4613800.1"/>
    </source>
</evidence>
<dbReference type="EMBL" id="JAGPYW010000002">
    <property type="protein sequence ID" value="MCQ4613800.1"/>
    <property type="molecule type" value="Genomic_DNA"/>
</dbReference>
<feature type="transmembrane region" description="Helical" evidence="9">
    <location>
        <begin position="239"/>
        <end position="265"/>
    </location>
</feature>
<comment type="caution">
    <text evidence="12">The sequence shown here is derived from an EMBL/GenBank/DDBJ whole genome shotgun (WGS) entry which is preliminary data.</text>
</comment>
<evidence type="ECO:0000259" key="10">
    <source>
        <dbReference type="PROSITE" id="PS50893"/>
    </source>
</evidence>
<evidence type="ECO:0000256" key="5">
    <source>
        <dbReference type="ARBA" id="ARBA00022741"/>
    </source>
</evidence>
<protein>
    <submittedName>
        <fullName evidence="12">ATP-binding cassette domain-containing protein</fullName>
    </submittedName>
</protein>
<keyword evidence="4 9" id="KW-0812">Transmembrane</keyword>
<dbReference type="SUPFAM" id="SSF52540">
    <property type="entry name" value="P-loop containing nucleoside triphosphate hydrolases"/>
    <property type="match status" value="1"/>
</dbReference>
<feature type="transmembrane region" description="Helical" evidence="9">
    <location>
        <begin position="94"/>
        <end position="116"/>
    </location>
</feature>
<dbReference type="InterPro" id="IPR000515">
    <property type="entry name" value="MetI-like"/>
</dbReference>
<dbReference type="InterPro" id="IPR003593">
    <property type="entry name" value="AAA+_ATPase"/>
</dbReference>
<dbReference type="AlphaFoldDB" id="A0ABD4TQ76"/>
<proteinExistence type="inferred from homology"/>
<feature type="domain" description="ABC transmembrane type-1" evidence="11">
    <location>
        <begin position="57"/>
        <end position="265"/>
    </location>
</feature>
<feature type="transmembrane region" description="Helical" evidence="9">
    <location>
        <begin position="60"/>
        <end position="82"/>
    </location>
</feature>
<dbReference type="Gene3D" id="3.40.50.300">
    <property type="entry name" value="P-loop containing nucleotide triphosphate hydrolases"/>
    <property type="match status" value="1"/>
</dbReference>
<keyword evidence="6 12" id="KW-0067">ATP-binding</keyword>
<evidence type="ECO:0000256" key="6">
    <source>
        <dbReference type="ARBA" id="ARBA00022840"/>
    </source>
</evidence>
<dbReference type="SMART" id="SM00382">
    <property type="entry name" value="AAA"/>
    <property type="match status" value="1"/>
</dbReference>
<evidence type="ECO:0000256" key="7">
    <source>
        <dbReference type="ARBA" id="ARBA00022989"/>
    </source>
</evidence>
<gene>
    <name evidence="12" type="ORF">KBX22_03475</name>
</gene>
<dbReference type="CDD" id="cd06261">
    <property type="entry name" value="TM_PBP2"/>
    <property type="match status" value="1"/>
</dbReference>
<dbReference type="InterPro" id="IPR035906">
    <property type="entry name" value="MetI-like_sf"/>
</dbReference>
<evidence type="ECO:0000256" key="1">
    <source>
        <dbReference type="ARBA" id="ARBA00004651"/>
    </source>
</evidence>
<dbReference type="InterPro" id="IPR027417">
    <property type="entry name" value="P-loop_NTPase"/>
</dbReference>
<dbReference type="GO" id="GO:0005524">
    <property type="term" value="F:ATP binding"/>
    <property type="evidence" value="ECO:0007669"/>
    <property type="project" value="UniProtKB-KW"/>
</dbReference>
<dbReference type="SUPFAM" id="SSF161098">
    <property type="entry name" value="MetI-like"/>
    <property type="match status" value="1"/>
</dbReference>
<dbReference type="InterPro" id="IPR003439">
    <property type="entry name" value="ABC_transporter-like_ATP-bd"/>
</dbReference>
<dbReference type="PANTHER" id="PTHR30183">
    <property type="entry name" value="MOLYBDENUM TRANSPORT SYSTEM PERMEASE PROTEIN MODB"/>
    <property type="match status" value="1"/>
</dbReference>
<comment type="similarity">
    <text evidence="9">Belongs to the binding-protein-dependent transport system permease family.</text>
</comment>
<dbReference type="PANTHER" id="PTHR30183:SF3">
    <property type="entry name" value="MOLYBDENUM TRANSPORT SYSTEM PERMEASE PROTEIN MODB"/>
    <property type="match status" value="1"/>
</dbReference>
<sequence>MQQSTLRQAPRQTPMLVWGLALLALAAIVLPILALGARVPWDQLGEILASASTQQLLRVTLRSAVLACVITLLLGTPLALWMQHLRRGAGLARVLVLLPLAMPPVVGGLALSAFLGRRGLAAPLLDALHIQFAFAFPGVVAAHVFIALPFVVITLDAALRQLDPEITYSAAGVGLSPSTITRKIILPAIAPSLVSAAGLAFARSLGEFGTTLTFAGSMPGTTRTMPLGIYIAREVDQDVAYGLSAILIALAVLTLAASTLPTVFLSRTRSREVARATHEVDTERLRLLTSPEDGGVPVVIGETTFPANATTALIGLNGSGKTTLVGRIAGRLGGLRTLIGDRVVDAGTSSSKLVPAHKRGVVLLTQNPGLPPTSTPLKAVAMVTGSKQRALELLTSAGLRDLVDVPVRALSGGQASQVSLVRALAPRPRVLILDEPLAAIDVNSAHHWRQVLRATAHDRTTIVITHTPLDVANLAEYVAVMDRGNVISLRPTTEELKVPATQFSARLAGVNWLPASVNWIPAHMVGAAHQGSVARVATTVGELTGVASEQCEQHEHAVVVFAPQDVSLHVPAGAAPGDYNSLEATVATVDVSTSGGLTVELDVHGAVVALPVQRQEALDAGIEPGASVTCYVKTDDIAIYPKPTD</sequence>
<dbReference type="Proteomes" id="UP001205080">
    <property type="component" value="Unassembled WGS sequence"/>
</dbReference>
<accession>A0ABD4TQ76</accession>
<keyword evidence="8 9" id="KW-0472">Membrane</keyword>
<evidence type="ECO:0000256" key="2">
    <source>
        <dbReference type="ARBA" id="ARBA00022448"/>
    </source>
</evidence>
<keyword evidence="3" id="KW-1003">Cell membrane</keyword>
<dbReference type="InterPro" id="IPR008995">
    <property type="entry name" value="Mo/tungstate-bd_C_term_dom"/>
</dbReference>
<dbReference type="Pfam" id="PF00528">
    <property type="entry name" value="BPD_transp_1"/>
    <property type="match status" value="1"/>
</dbReference>
<evidence type="ECO:0000256" key="4">
    <source>
        <dbReference type="ARBA" id="ARBA00022692"/>
    </source>
</evidence>
<reference evidence="12 13" key="1">
    <citation type="submission" date="2021-04" db="EMBL/GenBank/DDBJ databases">
        <title>Corynebacterium genitalium sp. nov. and Corynebacterium genitalium sp. nov., two new species of the genus Corynebacterium.</title>
        <authorList>
            <person name="Jaen-Luchoro D."/>
            <person name="Pinyeiro-Iglesias B."/>
            <person name="Al-Shaer S."/>
            <person name="Karlsson R."/>
            <person name="Gonzales-Siles L."/>
            <person name="Cardew S."/>
            <person name="Jensie-Markopolous S."/>
            <person name="Ohlen M."/>
            <person name="Inganas E."/>
            <person name="Moore E.R.B."/>
        </authorList>
    </citation>
    <scope>NUCLEOTIDE SEQUENCE [LARGE SCALE GENOMIC DNA]</scope>
    <source>
        <strain evidence="12 13">CCUG 55013</strain>
    </source>
</reference>